<keyword evidence="4 9" id="KW-0509">mRNA transport</keyword>
<evidence type="ECO:0000313" key="11">
    <source>
        <dbReference type="Proteomes" id="UP001152799"/>
    </source>
</evidence>
<dbReference type="GO" id="GO:0031965">
    <property type="term" value="C:nuclear membrane"/>
    <property type="evidence" value="ECO:0007669"/>
    <property type="project" value="UniProtKB-UniRule"/>
</dbReference>
<evidence type="ECO:0000256" key="6">
    <source>
        <dbReference type="ARBA" id="ARBA00023010"/>
    </source>
</evidence>
<evidence type="ECO:0000256" key="9">
    <source>
        <dbReference type="RuleBase" id="RU365073"/>
    </source>
</evidence>
<organism evidence="10 11">
    <name type="scientific">Ceutorhynchus assimilis</name>
    <name type="common">cabbage seed weevil</name>
    <dbReference type="NCBI Taxonomy" id="467358"/>
    <lineage>
        <taxon>Eukaryota</taxon>
        <taxon>Metazoa</taxon>
        <taxon>Ecdysozoa</taxon>
        <taxon>Arthropoda</taxon>
        <taxon>Hexapoda</taxon>
        <taxon>Insecta</taxon>
        <taxon>Pterygota</taxon>
        <taxon>Neoptera</taxon>
        <taxon>Endopterygota</taxon>
        <taxon>Coleoptera</taxon>
        <taxon>Polyphaga</taxon>
        <taxon>Cucujiformia</taxon>
        <taxon>Curculionidae</taxon>
        <taxon>Ceutorhynchinae</taxon>
        <taxon>Ceutorhynchus</taxon>
    </lineage>
</organism>
<accession>A0A9N9MRH2</accession>
<comment type="similarity">
    <text evidence="2 9">Belongs to the nucleoporin Nup85 family.</text>
</comment>
<keyword evidence="8 9" id="KW-0539">Nucleus</keyword>
<keyword evidence="3 9" id="KW-0813">Transport</keyword>
<evidence type="ECO:0000256" key="4">
    <source>
        <dbReference type="ARBA" id="ARBA00022816"/>
    </source>
</evidence>
<keyword evidence="11" id="KW-1185">Reference proteome</keyword>
<comment type="subcellular location">
    <subcellularLocation>
        <location evidence="1 9">Nucleus</location>
        <location evidence="1 9">Nuclear pore complex</location>
    </subcellularLocation>
</comment>
<sequence>MENDSKTILIPNELCRRAGIAASWRPINEISIFPYEKRSYKQKDGPSNFASDQPSSIFHVRHEVILFHPILRKLVNESNANFLALQEFVAEKPPDSKTEILKMSRQYRSIIRACLLNLQDDIAKTNITPKEKQELKDYITIFYSIECIWHLCEILFIDVIPGNIVLPPLLDWVRFHFPKPERNAATLLSGDTDNLDLEENYWPTVFGNFLQGRMNVVRALLQQHSAAQTAVFQLALNVLKNMPILNIVPVSEFSLRWRHWTAEIQIKLDAKQFMSNRNLDLIMRLIVGEESAWAEMHPHCETWYDFLAGWLFYTEPTVKTFELGRFADQSIDRMRVKHHLKHLDRVLLAFMKFDLFEVIKEIQEITDNGWLVSHLTDILFHSGRLAMLENEVQNFSSEDLRESFILDYGTTLMGHKSLWQVGLSYLDHCHKDGLPAIKLLLPRVAFDSEAKATNIISEAKNRGLNKVAQSISKILAMRSLSQGRLGNALTWASKSQDRLFISRIADKFLQEYVDTGEWRCIDMLDDFGSSMLASERLIFLGKFIELHKLYQAKEYKECGELYMSLLNSKLVPQYFWSVLFDEALTLAENEQLVFSSDQTEQIIYRLEEKQNIPELVSSKVYLLRLALARNLKRALMYEAQLY</sequence>
<dbReference type="PANTHER" id="PTHR13373">
    <property type="entry name" value="FROUNT PROTEIN-RELATED"/>
    <property type="match status" value="1"/>
</dbReference>
<gene>
    <name evidence="10" type="ORF">CEUTPL_LOCUS7679</name>
</gene>
<comment type="subunit">
    <text evidence="9">Component of the nuclear pore complex (NPC).</text>
</comment>
<evidence type="ECO:0000256" key="3">
    <source>
        <dbReference type="ARBA" id="ARBA00022448"/>
    </source>
</evidence>
<dbReference type="EMBL" id="OU892280">
    <property type="protein sequence ID" value="CAG9767112.1"/>
    <property type="molecule type" value="Genomic_DNA"/>
</dbReference>
<dbReference type="InterPro" id="IPR011502">
    <property type="entry name" value="Nucleoporin_Nup85"/>
</dbReference>
<evidence type="ECO:0000256" key="5">
    <source>
        <dbReference type="ARBA" id="ARBA00022927"/>
    </source>
</evidence>
<keyword evidence="7 9" id="KW-0906">Nuclear pore complex</keyword>
<dbReference type="GO" id="GO:0045893">
    <property type="term" value="P:positive regulation of DNA-templated transcription"/>
    <property type="evidence" value="ECO:0007669"/>
    <property type="project" value="TreeGrafter"/>
</dbReference>
<dbReference type="Pfam" id="PF07575">
    <property type="entry name" value="Nucleopor_Nup85"/>
    <property type="match status" value="1"/>
</dbReference>
<reference evidence="10" key="1">
    <citation type="submission" date="2022-01" db="EMBL/GenBank/DDBJ databases">
        <authorList>
            <person name="King R."/>
        </authorList>
    </citation>
    <scope>NUCLEOTIDE SEQUENCE</scope>
</reference>
<evidence type="ECO:0000256" key="7">
    <source>
        <dbReference type="ARBA" id="ARBA00023132"/>
    </source>
</evidence>
<evidence type="ECO:0000256" key="2">
    <source>
        <dbReference type="ARBA" id="ARBA00005573"/>
    </source>
</evidence>
<dbReference type="AlphaFoldDB" id="A0A9N9MRH2"/>
<dbReference type="GO" id="GO:0006406">
    <property type="term" value="P:mRNA export from nucleus"/>
    <property type="evidence" value="ECO:0007669"/>
    <property type="project" value="TreeGrafter"/>
</dbReference>
<protein>
    <recommendedName>
        <fullName evidence="9">Nuclear pore complex protein Nup85</fullName>
    </recommendedName>
</protein>
<evidence type="ECO:0000256" key="8">
    <source>
        <dbReference type="ARBA" id="ARBA00023242"/>
    </source>
</evidence>
<evidence type="ECO:0000313" key="10">
    <source>
        <dbReference type="EMBL" id="CAG9767112.1"/>
    </source>
</evidence>
<keyword evidence="6 9" id="KW-0811">Translocation</keyword>
<keyword evidence="5 9" id="KW-0653">Protein transport</keyword>
<dbReference type="GO" id="GO:0031080">
    <property type="term" value="C:nuclear pore outer ring"/>
    <property type="evidence" value="ECO:0007669"/>
    <property type="project" value="TreeGrafter"/>
</dbReference>
<keyword evidence="9" id="KW-0472">Membrane</keyword>
<name>A0A9N9MRH2_9CUCU</name>
<dbReference type="Proteomes" id="UP001152799">
    <property type="component" value="Chromosome 4"/>
</dbReference>
<comment type="function">
    <text evidence="9">Functions as a component of the nuclear pore complex (NPC).</text>
</comment>
<dbReference type="PANTHER" id="PTHR13373:SF21">
    <property type="entry name" value="NUCLEAR PORE COMPLEX PROTEIN NUP85"/>
    <property type="match status" value="1"/>
</dbReference>
<dbReference type="GO" id="GO:0006606">
    <property type="term" value="P:protein import into nucleus"/>
    <property type="evidence" value="ECO:0007669"/>
    <property type="project" value="TreeGrafter"/>
</dbReference>
<proteinExistence type="inferred from homology"/>
<dbReference type="OrthoDB" id="17644at2759"/>
<evidence type="ECO:0000256" key="1">
    <source>
        <dbReference type="ARBA" id="ARBA00004567"/>
    </source>
</evidence>
<dbReference type="GO" id="GO:0017056">
    <property type="term" value="F:structural constituent of nuclear pore"/>
    <property type="evidence" value="ECO:0007669"/>
    <property type="project" value="TreeGrafter"/>
</dbReference>